<evidence type="ECO:0008006" key="3">
    <source>
        <dbReference type="Google" id="ProtNLM"/>
    </source>
</evidence>
<organism evidence="1 2">
    <name type="scientific">Seiridium cardinale</name>
    <dbReference type="NCBI Taxonomy" id="138064"/>
    <lineage>
        <taxon>Eukaryota</taxon>
        <taxon>Fungi</taxon>
        <taxon>Dikarya</taxon>
        <taxon>Ascomycota</taxon>
        <taxon>Pezizomycotina</taxon>
        <taxon>Sordariomycetes</taxon>
        <taxon>Xylariomycetidae</taxon>
        <taxon>Amphisphaeriales</taxon>
        <taxon>Sporocadaceae</taxon>
        <taxon>Seiridium</taxon>
    </lineage>
</organism>
<proteinExistence type="predicted"/>
<gene>
    <name evidence="1" type="ORF">SCAR479_07372</name>
</gene>
<evidence type="ECO:0000313" key="1">
    <source>
        <dbReference type="EMBL" id="KAK9775847.1"/>
    </source>
</evidence>
<sequence length="172" mass="18480">MKKALAADAEALAEVTRRVAVMWAYAIARPESLILVAREGGTGFVVGYAQWVLPRNKREGPQKPAACHGADWGAAPNVHPRRKKGLLVEFGDCSADLRQGVSRTAGAGTLTPSARWPMGEADHEGFIGSLFTDVRGKAKVLYERLGFGETSRFVLEMEAFGGTGKHIKIAMG</sequence>
<protein>
    <recommendedName>
        <fullName evidence="3">GNAT family N-acetyltransferase</fullName>
    </recommendedName>
</protein>
<comment type="caution">
    <text evidence="1">The sequence shown here is derived from an EMBL/GenBank/DDBJ whole genome shotgun (WGS) entry which is preliminary data.</text>
</comment>
<dbReference type="EMBL" id="JARVKM010000031">
    <property type="protein sequence ID" value="KAK9775847.1"/>
    <property type="molecule type" value="Genomic_DNA"/>
</dbReference>
<keyword evidence="2" id="KW-1185">Reference proteome</keyword>
<evidence type="ECO:0000313" key="2">
    <source>
        <dbReference type="Proteomes" id="UP001465668"/>
    </source>
</evidence>
<accession>A0ABR2XQ11</accession>
<dbReference type="Proteomes" id="UP001465668">
    <property type="component" value="Unassembled WGS sequence"/>
</dbReference>
<reference evidence="1 2" key="1">
    <citation type="submission" date="2024-02" db="EMBL/GenBank/DDBJ databases">
        <title>First draft genome assembly of two strains of Seiridium cardinale.</title>
        <authorList>
            <person name="Emiliani G."/>
            <person name="Scali E."/>
        </authorList>
    </citation>
    <scope>NUCLEOTIDE SEQUENCE [LARGE SCALE GENOMIC DNA]</scope>
    <source>
        <strain evidence="1 2">BM-138-000479</strain>
    </source>
</reference>
<name>A0ABR2XQ11_9PEZI</name>